<gene>
    <name evidence="2" type="ORF">I8748_12225</name>
</gene>
<protein>
    <submittedName>
        <fullName evidence="2">Uncharacterized protein</fullName>
    </submittedName>
</protein>
<dbReference type="EMBL" id="JAECZC010000018">
    <property type="protein sequence ID" value="MBH8562938.1"/>
    <property type="molecule type" value="Genomic_DNA"/>
</dbReference>
<keyword evidence="1" id="KW-1133">Transmembrane helix</keyword>
<evidence type="ECO:0000256" key="1">
    <source>
        <dbReference type="SAM" id="Phobius"/>
    </source>
</evidence>
<keyword evidence="3" id="KW-1185">Reference proteome</keyword>
<comment type="caution">
    <text evidence="2">The sequence shown here is derived from an EMBL/GenBank/DDBJ whole genome shotgun (WGS) entry which is preliminary data.</text>
</comment>
<name>A0A8J7HSH9_9NOST</name>
<dbReference type="AlphaFoldDB" id="A0A8J7HSH9"/>
<dbReference type="RefSeq" id="WP_198124839.1">
    <property type="nucleotide sequence ID" value="NZ_JAECZC010000018.1"/>
</dbReference>
<dbReference type="Proteomes" id="UP000632766">
    <property type="component" value="Unassembled WGS sequence"/>
</dbReference>
<evidence type="ECO:0000313" key="3">
    <source>
        <dbReference type="Proteomes" id="UP000632766"/>
    </source>
</evidence>
<keyword evidence="1" id="KW-0472">Membrane</keyword>
<proteinExistence type="predicted"/>
<accession>A0A8J7HSH9</accession>
<sequence>MDEVVRKVAALGLPGVLLVVTMAATGLAGGAAITTALAALGGPFGMIGGIAALGIAGLVADAIGKYGIDGLLIGIYTERRKNESRANLCNEINNLPISSDLKRKLRDALGCNDTTCV</sequence>
<evidence type="ECO:0000313" key="2">
    <source>
        <dbReference type="EMBL" id="MBH8562938.1"/>
    </source>
</evidence>
<organism evidence="2 3">
    <name type="scientific">Amazonocrinis nigriterrae CENA67</name>
    <dbReference type="NCBI Taxonomy" id="2794033"/>
    <lineage>
        <taxon>Bacteria</taxon>
        <taxon>Bacillati</taxon>
        <taxon>Cyanobacteriota</taxon>
        <taxon>Cyanophyceae</taxon>
        <taxon>Nostocales</taxon>
        <taxon>Nostocaceae</taxon>
        <taxon>Amazonocrinis</taxon>
        <taxon>Amazonocrinis nigriterrae</taxon>
    </lineage>
</organism>
<feature type="transmembrane region" description="Helical" evidence="1">
    <location>
        <begin position="48"/>
        <end position="76"/>
    </location>
</feature>
<keyword evidence="1" id="KW-0812">Transmembrane</keyword>
<reference evidence="2 3" key="1">
    <citation type="journal article" date="2021" name="Int. J. Syst. Evol. Microbiol.">
        <title>Amazonocrinis nigriterrae gen. nov., sp. nov., Atlanticothrix silvestris gen. nov., sp. nov. and Dendronalium phyllosphericum gen. nov., sp. nov., nostocacean cyanobacteria from Brazilian environments.</title>
        <authorList>
            <person name="Alvarenga D.O."/>
            <person name="Andreote A.P.D."/>
            <person name="Branco L.H.Z."/>
            <person name="Delbaje E."/>
            <person name="Cruz R.B."/>
            <person name="Varani A.M."/>
            <person name="Fiore M.F."/>
        </authorList>
    </citation>
    <scope>NUCLEOTIDE SEQUENCE [LARGE SCALE GENOMIC DNA]</scope>
    <source>
        <strain evidence="2 3">CENA67</strain>
    </source>
</reference>